<feature type="transmembrane region" description="Helical" evidence="1">
    <location>
        <begin position="67"/>
        <end position="87"/>
    </location>
</feature>
<dbReference type="AlphaFoldDB" id="A0A1H2V7L3"/>
<name>A0A1H2V7L3_9RHOB</name>
<evidence type="ECO:0000313" key="2">
    <source>
        <dbReference type="EMBL" id="SDW64338.1"/>
    </source>
</evidence>
<dbReference type="Proteomes" id="UP000199441">
    <property type="component" value="Unassembled WGS sequence"/>
</dbReference>
<dbReference type="EMBL" id="FNOI01000002">
    <property type="protein sequence ID" value="SDW64338.1"/>
    <property type="molecule type" value="Genomic_DNA"/>
</dbReference>
<gene>
    <name evidence="2" type="ORF">SAMN04488001_1435</name>
</gene>
<dbReference type="OrthoDB" id="10018748at2"/>
<dbReference type="STRING" id="670155.SAMN04488001_1435"/>
<evidence type="ECO:0000313" key="3">
    <source>
        <dbReference type="Proteomes" id="UP000199441"/>
    </source>
</evidence>
<dbReference type="RefSeq" id="WP_089946091.1">
    <property type="nucleotide sequence ID" value="NZ_FNOI01000002.1"/>
</dbReference>
<keyword evidence="3" id="KW-1185">Reference proteome</keyword>
<keyword evidence="1" id="KW-0812">Transmembrane</keyword>
<protein>
    <recommendedName>
        <fullName evidence="4">YcxB-like protein</fullName>
    </recommendedName>
</protein>
<evidence type="ECO:0000256" key="1">
    <source>
        <dbReference type="SAM" id="Phobius"/>
    </source>
</evidence>
<evidence type="ECO:0008006" key="4">
    <source>
        <dbReference type="Google" id="ProtNLM"/>
    </source>
</evidence>
<keyword evidence="1" id="KW-0472">Membrane</keyword>
<reference evidence="3" key="1">
    <citation type="submission" date="2016-10" db="EMBL/GenBank/DDBJ databases">
        <authorList>
            <person name="Varghese N."/>
            <person name="Submissions S."/>
        </authorList>
    </citation>
    <scope>NUCLEOTIDE SEQUENCE [LARGE SCALE GENOMIC DNA]</scope>
    <source>
        <strain evidence="3">DSM 26922</strain>
    </source>
</reference>
<sequence>MTRYDLEYTPDVKTTLEGMKLAGGAMFKGAKAPLLWAQILVTALLVPAGFMAVVLIVKILVTGSGTFAQPFWFPALFVLGGGLSFWLSNRIYVVMARAAVTSRFGRRVRISAAPDGFVFAGGQSEWRMVWADIDDVVNGRTAMAVCTGGVALPVPHAAFDTPEAAKAAFEQMTAWHREAIA</sequence>
<proteinExistence type="predicted"/>
<accession>A0A1H2V7L3</accession>
<organism evidence="2 3">
    <name type="scientific">Litoreibacter albidus</name>
    <dbReference type="NCBI Taxonomy" id="670155"/>
    <lineage>
        <taxon>Bacteria</taxon>
        <taxon>Pseudomonadati</taxon>
        <taxon>Pseudomonadota</taxon>
        <taxon>Alphaproteobacteria</taxon>
        <taxon>Rhodobacterales</taxon>
        <taxon>Roseobacteraceae</taxon>
        <taxon>Litoreibacter</taxon>
    </lineage>
</organism>
<keyword evidence="1" id="KW-1133">Transmembrane helix</keyword>
<feature type="transmembrane region" description="Helical" evidence="1">
    <location>
        <begin position="34"/>
        <end position="61"/>
    </location>
</feature>